<keyword evidence="1" id="KW-0732">Signal</keyword>
<dbReference type="Proteomes" id="UP000199071">
    <property type="component" value="Unassembled WGS sequence"/>
</dbReference>
<dbReference type="STRING" id="665467.SAMN02982931_03390"/>
<gene>
    <name evidence="2" type="ORF">SAMN02982931_03390</name>
</gene>
<evidence type="ECO:0000313" key="3">
    <source>
        <dbReference type="Proteomes" id="UP000199071"/>
    </source>
</evidence>
<sequence>MTSRLLAAAAAACCLAVAAPAMAQDIGGTYRADGTNFDGSRYGGTAVITVTSKTTCNIAWDTGSIAKGICMRNGDSFAASYVMGDAIGLVIYDLQPDGSLEGLWTVAGQDGVGTEVLTPQ</sequence>
<evidence type="ECO:0008006" key="4">
    <source>
        <dbReference type="Google" id="ProtNLM"/>
    </source>
</evidence>
<organism evidence="2 3">
    <name type="scientific">Bauldia litoralis</name>
    <dbReference type="NCBI Taxonomy" id="665467"/>
    <lineage>
        <taxon>Bacteria</taxon>
        <taxon>Pseudomonadati</taxon>
        <taxon>Pseudomonadota</taxon>
        <taxon>Alphaproteobacteria</taxon>
        <taxon>Hyphomicrobiales</taxon>
        <taxon>Kaistiaceae</taxon>
        <taxon>Bauldia</taxon>
    </lineage>
</organism>
<keyword evidence="3" id="KW-1185">Reference proteome</keyword>
<dbReference type="RefSeq" id="WP_090878088.1">
    <property type="nucleotide sequence ID" value="NZ_FMXQ01000007.1"/>
</dbReference>
<feature type="signal peptide" evidence="1">
    <location>
        <begin position="1"/>
        <end position="23"/>
    </location>
</feature>
<reference evidence="2 3" key="1">
    <citation type="submission" date="2016-10" db="EMBL/GenBank/DDBJ databases">
        <authorList>
            <person name="de Groot N.N."/>
        </authorList>
    </citation>
    <scope>NUCLEOTIDE SEQUENCE [LARGE SCALE GENOMIC DNA]</scope>
    <source>
        <strain evidence="2 3">ATCC 35022</strain>
    </source>
</reference>
<dbReference type="AlphaFoldDB" id="A0A1G6DH90"/>
<accession>A0A1G6DH90</accession>
<name>A0A1G6DH90_9HYPH</name>
<proteinExistence type="predicted"/>
<evidence type="ECO:0000256" key="1">
    <source>
        <dbReference type="SAM" id="SignalP"/>
    </source>
</evidence>
<feature type="chain" id="PRO_5011723740" description="Avidin family protein" evidence="1">
    <location>
        <begin position="24"/>
        <end position="120"/>
    </location>
</feature>
<dbReference type="OrthoDB" id="9810038at2"/>
<protein>
    <recommendedName>
        <fullName evidence="4">Avidin family protein</fullName>
    </recommendedName>
</protein>
<evidence type="ECO:0000313" key="2">
    <source>
        <dbReference type="EMBL" id="SDB44481.1"/>
    </source>
</evidence>
<dbReference type="EMBL" id="FMXQ01000007">
    <property type="protein sequence ID" value="SDB44481.1"/>
    <property type="molecule type" value="Genomic_DNA"/>
</dbReference>